<accession>A0A1I7X058</accession>
<organism evidence="1 2">
    <name type="scientific">Heterorhabditis bacteriophora</name>
    <name type="common">Entomopathogenic nematode worm</name>
    <dbReference type="NCBI Taxonomy" id="37862"/>
    <lineage>
        <taxon>Eukaryota</taxon>
        <taxon>Metazoa</taxon>
        <taxon>Ecdysozoa</taxon>
        <taxon>Nematoda</taxon>
        <taxon>Chromadorea</taxon>
        <taxon>Rhabditida</taxon>
        <taxon>Rhabditina</taxon>
        <taxon>Rhabditomorpha</taxon>
        <taxon>Strongyloidea</taxon>
        <taxon>Heterorhabditidae</taxon>
        <taxon>Heterorhabditis</taxon>
    </lineage>
</organism>
<evidence type="ECO:0000313" key="2">
    <source>
        <dbReference type="WBParaSite" id="Hba_10837"/>
    </source>
</evidence>
<dbReference type="SUPFAM" id="SSF49777">
    <property type="entry name" value="PEBP-like"/>
    <property type="match status" value="1"/>
</dbReference>
<dbReference type="WBParaSite" id="Hba_10837">
    <property type="protein sequence ID" value="Hba_10837"/>
    <property type="gene ID" value="Hba_10837"/>
</dbReference>
<dbReference type="Gene3D" id="3.90.280.10">
    <property type="entry name" value="PEBP-like"/>
    <property type="match status" value="1"/>
</dbReference>
<dbReference type="InterPro" id="IPR036610">
    <property type="entry name" value="PEBP-like_sf"/>
</dbReference>
<reference evidence="2" key="1">
    <citation type="submission" date="2016-11" db="UniProtKB">
        <authorList>
            <consortium name="WormBaseParasite"/>
        </authorList>
    </citation>
    <scope>IDENTIFICATION</scope>
</reference>
<keyword evidence="1" id="KW-1185">Reference proteome</keyword>
<proteinExistence type="predicted"/>
<dbReference type="Proteomes" id="UP000095283">
    <property type="component" value="Unplaced"/>
</dbReference>
<dbReference type="AlphaFoldDB" id="A0A1I7X058"/>
<protein>
    <submittedName>
        <fullName evidence="2">UBC core domain-containing protein</fullName>
    </submittedName>
</protein>
<sequence>MAYIYIYIMFINNIIDFSSCYLVESYLHYVFFFSTYNGRSSSSICSTRNYPKYHSKPSQGKVTYPDNLSRKNPSVAEWLHWLVCNIPASNVIEGINGGSSFPDVSVARLSTYYLQKFPMIHIKICFVCSLCI</sequence>
<name>A0A1I7X058_HETBA</name>
<evidence type="ECO:0000313" key="1">
    <source>
        <dbReference type="Proteomes" id="UP000095283"/>
    </source>
</evidence>